<dbReference type="OrthoDB" id="10404214at2759"/>
<gene>
    <name evidence="1" type="ORF">C24_LOCUS7158</name>
</gene>
<dbReference type="EMBL" id="CACSHJ010000088">
    <property type="protein sequence ID" value="CAA0354600.1"/>
    <property type="molecule type" value="Genomic_DNA"/>
</dbReference>
<organism evidence="1 2">
    <name type="scientific">Arabidopsis thaliana</name>
    <name type="common">Mouse-ear cress</name>
    <dbReference type="NCBI Taxonomy" id="3702"/>
    <lineage>
        <taxon>Eukaryota</taxon>
        <taxon>Viridiplantae</taxon>
        <taxon>Streptophyta</taxon>
        <taxon>Embryophyta</taxon>
        <taxon>Tracheophyta</taxon>
        <taxon>Spermatophyta</taxon>
        <taxon>Magnoliopsida</taxon>
        <taxon>eudicotyledons</taxon>
        <taxon>Gunneridae</taxon>
        <taxon>Pentapetalae</taxon>
        <taxon>rosids</taxon>
        <taxon>malvids</taxon>
        <taxon>Brassicales</taxon>
        <taxon>Brassicaceae</taxon>
        <taxon>Camelineae</taxon>
        <taxon>Arabidopsis</taxon>
    </lineage>
</organism>
<dbReference type="AlphaFoldDB" id="A0A5S9WWI3"/>
<proteinExistence type="predicted"/>
<accession>A0A5S9WWI3</accession>
<evidence type="ECO:0000313" key="2">
    <source>
        <dbReference type="Proteomes" id="UP000434276"/>
    </source>
</evidence>
<dbReference type="Proteomes" id="UP000434276">
    <property type="component" value="Unassembled WGS sequence"/>
</dbReference>
<reference evidence="1 2" key="1">
    <citation type="submission" date="2019-12" db="EMBL/GenBank/DDBJ databases">
        <authorList>
            <person name="Jiao W.-B."/>
            <person name="Schneeberger K."/>
        </authorList>
    </citation>
    <scope>NUCLEOTIDE SEQUENCE [LARGE SCALE GENOMIC DNA]</scope>
    <source>
        <strain evidence="2">cv. C24</strain>
    </source>
</reference>
<dbReference type="Pfam" id="PF14299">
    <property type="entry name" value="PP2"/>
    <property type="match status" value="1"/>
</dbReference>
<sequence>MNTQILSQKTRYSAYIVYKTIYRFHGFKHIGVGFIGHGTPKAKRWEIKDLGNDWLGCKKKFKAFKKQKFYSNKSTFTDKPITHLIKLEEGEDGWMATEFGEFFAEGGGLLDCDEIVLSVIDIDYAYWKCGLIIQGIDIRPTKSP</sequence>
<name>A0A5S9WWI3_ARATH</name>
<dbReference type="PANTHER" id="PTHR32278:SF57">
    <property type="entry name" value="F-BOX PROTEIN PP2-B2-RELATED"/>
    <property type="match status" value="1"/>
</dbReference>
<dbReference type="InterPro" id="IPR025886">
    <property type="entry name" value="PP2-like"/>
</dbReference>
<protein>
    <submittedName>
        <fullName evidence="1">Uncharacterized protein</fullName>
    </submittedName>
</protein>
<evidence type="ECO:0000313" key="1">
    <source>
        <dbReference type="EMBL" id="CAA0354600.1"/>
    </source>
</evidence>
<dbReference type="ExpressionAtlas" id="A0A5S9WWI3">
    <property type="expression patterns" value="baseline and differential"/>
</dbReference>
<dbReference type="PANTHER" id="PTHR32278">
    <property type="entry name" value="F-BOX DOMAIN-CONTAINING PROTEIN"/>
    <property type="match status" value="1"/>
</dbReference>